<evidence type="ECO:0000313" key="5">
    <source>
        <dbReference type="EMBL" id="CRI45603.1"/>
    </source>
</evidence>
<proteinExistence type="predicted"/>
<gene>
    <name evidence="2" type="ORF">BN1224_CV15_B_00650</name>
    <name evidence="4" type="ORF">BN1224_H12_AT_00090</name>
    <name evidence="5" type="ORF">BN1224_MUL2216_C_00680</name>
    <name evidence="6" type="ORF">BN1224_Panola_B_00710</name>
    <name evidence="8" type="ORF">BN1224_PB1_B_01270</name>
    <name evidence="7" type="ORF">BN1224_U1271_A_01360</name>
    <name evidence="9" type="ORF">BN1224_Wien2_B_01250</name>
    <name evidence="3" type="ORF">CWL029c_B_00690</name>
</gene>
<organism evidence="5">
    <name type="scientific">Chlamydia pneumoniae</name>
    <name type="common">Chlamydophila pneumoniae</name>
    <dbReference type="NCBI Taxonomy" id="83558"/>
    <lineage>
        <taxon>Bacteria</taxon>
        <taxon>Pseudomonadati</taxon>
        <taxon>Chlamydiota</taxon>
        <taxon>Chlamydiia</taxon>
        <taxon>Chlamydiales</taxon>
        <taxon>Chlamydiaceae</taxon>
        <taxon>Chlamydia/Chlamydophila group</taxon>
        <taxon>Chlamydia</taxon>
    </lineage>
</organism>
<protein>
    <submittedName>
        <fullName evidence="5">Uncharacterized protein CPn_0132/CP_0640/CPj0132/CpB0133</fullName>
    </submittedName>
</protein>
<keyword evidence="1" id="KW-0812">Transmembrane</keyword>
<dbReference type="RefSeq" id="WP_010882782.1">
    <property type="nucleotide sequence ID" value="NZ_LN846980.1"/>
</dbReference>
<evidence type="ECO:0000313" key="8">
    <source>
        <dbReference type="EMBL" id="CRI50158.1"/>
    </source>
</evidence>
<dbReference type="AlphaFoldDB" id="A0A0F7WFE8"/>
<keyword evidence="1" id="KW-1133">Transmembrane helix</keyword>
<feature type="transmembrane region" description="Helical" evidence="1">
    <location>
        <begin position="59"/>
        <end position="83"/>
    </location>
</feature>
<dbReference type="EMBL" id="LN847002">
    <property type="protein sequence ID" value="CRI40008.1"/>
    <property type="molecule type" value="Genomic_DNA"/>
</dbReference>
<dbReference type="EMBL" id="LN847230">
    <property type="protein sequence ID" value="CRI46732.1"/>
    <property type="molecule type" value="Genomic_DNA"/>
</dbReference>
<evidence type="ECO:0000313" key="6">
    <source>
        <dbReference type="EMBL" id="CRI46732.1"/>
    </source>
</evidence>
<evidence type="ECO:0000313" key="7">
    <source>
        <dbReference type="EMBL" id="CRI49026.1"/>
    </source>
</evidence>
<dbReference type="EMBL" id="LN847224">
    <property type="protein sequence ID" value="CRI45603.1"/>
    <property type="molecule type" value="Genomic_DNA"/>
</dbReference>
<dbReference type="EMBL" id="LN847242">
    <property type="protein sequence ID" value="CRI49026.1"/>
    <property type="molecule type" value="Genomic_DNA"/>
</dbReference>
<dbReference type="EMBL" id="LN847249">
    <property type="protein sequence ID" value="CRI52414.1"/>
    <property type="molecule type" value="Genomic_DNA"/>
</dbReference>
<name>A0A0F7WFE8_CHLPN</name>
<sequence>MIEFAFVPHTSVTADRIEDRMACRMNKLSTLAITSLCVLISSVCIMIGILCISGTVGTYAFVVGIIFSVLALVACVFFLYFFYFSSEEFKCASSQEFRFLPIPAVVSALRSYEYISQDAINDVIKDTMQLSTLSSLLDPEAFFLEFPYFNSLIVNHSMKEADRLSREAFLILLGEITWKDCETKILPWLKDPNITPDDFWKLLKDHFDLKDFKKRIATWIRKAYPEIRLPKKHCLDKSIYKGCCKFLLLSENDVQYQRLLHKVCYFSGEFPAMVLGLGSEVPMVLGLPKVPKDLTWEMFMENMPVLLQSKREGHWKISLEDVASL</sequence>
<dbReference type="PATRIC" id="fig|83558.13.peg.143"/>
<feature type="transmembrane region" description="Helical" evidence="1">
    <location>
        <begin position="31"/>
        <end position="52"/>
    </location>
</feature>
<evidence type="ECO:0000256" key="1">
    <source>
        <dbReference type="SAM" id="Phobius"/>
    </source>
</evidence>
<evidence type="ECO:0000313" key="2">
    <source>
        <dbReference type="EMBL" id="CRI37742.1"/>
    </source>
</evidence>
<evidence type="ECO:0000313" key="3">
    <source>
        <dbReference type="EMBL" id="CRI40008.1"/>
    </source>
</evidence>
<accession>A0A0F7WFE8</accession>
<dbReference type="EMBL" id="LN847109">
    <property type="protein sequence ID" value="CRI43361.1"/>
    <property type="molecule type" value="Genomic_DNA"/>
</dbReference>
<dbReference type="EMBL" id="LN846998">
    <property type="protein sequence ID" value="CRI37742.1"/>
    <property type="molecule type" value="Genomic_DNA"/>
</dbReference>
<reference evidence="5" key="1">
    <citation type="submission" date="2015-05" db="EMBL/GenBank/DDBJ databases">
        <authorList>
            <person name="Rattei Thomas"/>
        </authorList>
    </citation>
    <scope>NUCLEOTIDE SEQUENCE</scope>
    <source>
        <strain evidence="2">CV15</strain>
        <strain evidence="3">CWL029c</strain>
        <strain evidence="4">H12</strain>
        <strain evidence="5">MUL2216</strain>
        <strain evidence="6">Panola</strain>
        <strain evidence="8">PB1</strain>
        <strain evidence="7">U1271</strain>
        <strain evidence="9">Wien2</strain>
    </source>
</reference>
<evidence type="ECO:0000313" key="9">
    <source>
        <dbReference type="EMBL" id="CRI52414.1"/>
    </source>
</evidence>
<dbReference type="EMBL" id="LN847240">
    <property type="protein sequence ID" value="CRI50158.1"/>
    <property type="molecule type" value="Genomic_DNA"/>
</dbReference>
<keyword evidence="1" id="KW-0472">Membrane</keyword>
<evidence type="ECO:0000313" key="4">
    <source>
        <dbReference type="EMBL" id="CRI43361.1"/>
    </source>
</evidence>